<evidence type="ECO:0000259" key="4">
    <source>
        <dbReference type="PROSITE" id="PS50977"/>
    </source>
</evidence>
<reference evidence="6 8" key="2">
    <citation type="submission" date="2018-10" db="EMBL/GenBank/DDBJ databases">
        <title>Draft genome sequence of Zhongshania sp. DSW25-10.</title>
        <authorList>
            <person name="Oh J."/>
        </authorList>
    </citation>
    <scope>NUCLEOTIDE SEQUENCE [LARGE SCALE GENOMIC DNA]</scope>
    <source>
        <strain evidence="6 8">DSW25-10</strain>
    </source>
</reference>
<dbReference type="GO" id="GO:0003677">
    <property type="term" value="F:DNA binding"/>
    <property type="evidence" value="ECO:0007669"/>
    <property type="project" value="UniProtKB-UniRule"/>
</dbReference>
<dbReference type="InterPro" id="IPR001647">
    <property type="entry name" value="HTH_TetR"/>
</dbReference>
<keyword evidence="1 2" id="KW-0238">DNA-binding</keyword>
<dbReference type="EMBL" id="RHGB01000006">
    <property type="protein sequence ID" value="RNL65622.1"/>
    <property type="molecule type" value="Genomic_DNA"/>
</dbReference>
<evidence type="ECO:0000256" key="3">
    <source>
        <dbReference type="SAM" id="MobiDB-lite"/>
    </source>
</evidence>
<dbReference type="EMBL" id="PQGG01000002">
    <property type="protein sequence ID" value="POP54759.1"/>
    <property type="molecule type" value="Genomic_DNA"/>
</dbReference>
<dbReference type="RefSeq" id="WP_103682561.1">
    <property type="nucleotide sequence ID" value="NZ_PQGG01000002.1"/>
</dbReference>
<evidence type="ECO:0000313" key="6">
    <source>
        <dbReference type="EMBL" id="RNL65622.1"/>
    </source>
</evidence>
<feature type="domain" description="HTH tetR-type" evidence="4">
    <location>
        <begin position="30"/>
        <end position="90"/>
    </location>
</feature>
<sequence length="209" mass="23580">MPKQPAKINAVNNTPTPPKRGRRRKDDTPTPNRADLISAVLTIEKRDGPGSLSMRKLASEVGVSARLLYTMVKNKEELYDLAVNSTLANWKVPSPSLPWQKRFSTLTKTGLDLCMTYPELARHALRFSLENKYPESAYRLIDEISTYFKEAGLSSGEARQVQMLFNALLLGALDLTRNYQSDQQAKLIKEFYKALDIALSHILKGIRLK</sequence>
<organism evidence="5 7">
    <name type="scientific">Zhongshania marina</name>
    <dbReference type="NCBI Taxonomy" id="2304603"/>
    <lineage>
        <taxon>Bacteria</taxon>
        <taxon>Pseudomonadati</taxon>
        <taxon>Pseudomonadota</taxon>
        <taxon>Gammaproteobacteria</taxon>
        <taxon>Cellvibrionales</taxon>
        <taxon>Spongiibacteraceae</taxon>
        <taxon>Zhongshania</taxon>
    </lineage>
</organism>
<dbReference type="OrthoDB" id="329481at2"/>
<name>A0A2S4HLE8_9GAMM</name>
<feature type="region of interest" description="Disordered" evidence="3">
    <location>
        <begin position="1"/>
        <end position="32"/>
    </location>
</feature>
<evidence type="ECO:0000313" key="7">
    <source>
        <dbReference type="Proteomes" id="UP000237222"/>
    </source>
</evidence>
<accession>A0A2S4HLE8</accession>
<evidence type="ECO:0000313" key="8">
    <source>
        <dbReference type="Proteomes" id="UP000274695"/>
    </source>
</evidence>
<comment type="caution">
    <text evidence="5">The sequence shown here is derived from an EMBL/GenBank/DDBJ whole genome shotgun (WGS) entry which is preliminary data.</text>
</comment>
<dbReference type="Gene3D" id="1.10.357.10">
    <property type="entry name" value="Tetracycline Repressor, domain 2"/>
    <property type="match status" value="1"/>
</dbReference>
<dbReference type="AlphaFoldDB" id="A0A2S4HLE8"/>
<dbReference type="PROSITE" id="PS50977">
    <property type="entry name" value="HTH_TETR_2"/>
    <property type="match status" value="1"/>
</dbReference>
<evidence type="ECO:0000256" key="2">
    <source>
        <dbReference type="PROSITE-ProRule" id="PRU00335"/>
    </source>
</evidence>
<feature type="DNA-binding region" description="H-T-H motif" evidence="2">
    <location>
        <begin position="53"/>
        <end position="72"/>
    </location>
</feature>
<dbReference type="InterPro" id="IPR009057">
    <property type="entry name" value="Homeodomain-like_sf"/>
</dbReference>
<gene>
    <name evidence="5" type="ORF">C0068_00640</name>
    <name evidence="6" type="ORF">D0911_07125</name>
</gene>
<evidence type="ECO:0000313" key="5">
    <source>
        <dbReference type="EMBL" id="POP54759.1"/>
    </source>
</evidence>
<protein>
    <submittedName>
        <fullName evidence="6">TetR/AcrR family transcriptional regulator</fullName>
    </submittedName>
</protein>
<evidence type="ECO:0000256" key="1">
    <source>
        <dbReference type="ARBA" id="ARBA00023125"/>
    </source>
</evidence>
<dbReference type="Proteomes" id="UP000274695">
    <property type="component" value="Unassembled WGS sequence"/>
</dbReference>
<reference evidence="5 7" key="1">
    <citation type="submission" date="2018-01" db="EMBL/GenBank/DDBJ databases">
        <authorList>
            <person name="Yu X.-D."/>
        </authorList>
    </citation>
    <scope>NUCLEOTIDE SEQUENCE [LARGE SCALE GENOMIC DNA]</scope>
    <source>
        <strain evidence="5 7">ZX-21</strain>
    </source>
</reference>
<proteinExistence type="predicted"/>
<dbReference type="Proteomes" id="UP000237222">
    <property type="component" value="Unassembled WGS sequence"/>
</dbReference>
<keyword evidence="8" id="KW-1185">Reference proteome</keyword>
<dbReference type="SUPFAM" id="SSF46689">
    <property type="entry name" value="Homeodomain-like"/>
    <property type="match status" value="1"/>
</dbReference>